<name>A0A848FCB8_9BURK</name>
<dbReference type="InterPro" id="IPR002645">
    <property type="entry name" value="STAS_dom"/>
</dbReference>
<proteinExistence type="inferred from homology"/>
<dbReference type="CDD" id="cd07043">
    <property type="entry name" value="STAS_anti-anti-sigma_factors"/>
    <property type="match status" value="1"/>
</dbReference>
<organism evidence="4 5">
    <name type="scientific">Azohydromonas caseinilytica</name>
    <dbReference type="NCBI Taxonomy" id="2728836"/>
    <lineage>
        <taxon>Bacteria</taxon>
        <taxon>Pseudomonadati</taxon>
        <taxon>Pseudomonadota</taxon>
        <taxon>Betaproteobacteria</taxon>
        <taxon>Burkholderiales</taxon>
        <taxon>Sphaerotilaceae</taxon>
        <taxon>Azohydromonas</taxon>
    </lineage>
</organism>
<feature type="domain" description="STAS" evidence="3">
    <location>
        <begin position="21"/>
        <end position="110"/>
    </location>
</feature>
<dbReference type="Pfam" id="PF01740">
    <property type="entry name" value="STAS"/>
    <property type="match status" value="1"/>
</dbReference>
<dbReference type="RefSeq" id="WP_169161312.1">
    <property type="nucleotide sequence ID" value="NZ_JABBFW010000010.1"/>
</dbReference>
<evidence type="ECO:0000313" key="4">
    <source>
        <dbReference type="EMBL" id="NML16405.1"/>
    </source>
</evidence>
<reference evidence="4 5" key="1">
    <citation type="submission" date="2020-04" db="EMBL/GenBank/DDBJ databases">
        <title>Azohydromonas sp. isolated from soil.</title>
        <authorList>
            <person name="Dahal R.H."/>
        </authorList>
    </citation>
    <scope>NUCLEOTIDE SEQUENCE [LARGE SCALE GENOMIC DNA]</scope>
    <source>
        <strain evidence="4 5">G-1-1-14</strain>
    </source>
</reference>
<dbReference type="NCBIfam" id="TIGR00377">
    <property type="entry name" value="ant_ant_sig"/>
    <property type="match status" value="1"/>
</dbReference>
<comment type="similarity">
    <text evidence="1 2">Belongs to the anti-sigma-factor antagonist family.</text>
</comment>
<dbReference type="InterPro" id="IPR003658">
    <property type="entry name" value="Anti-sigma_ant"/>
</dbReference>
<dbReference type="GO" id="GO:0043856">
    <property type="term" value="F:anti-sigma factor antagonist activity"/>
    <property type="evidence" value="ECO:0007669"/>
    <property type="project" value="InterPro"/>
</dbReference>
<dbReference type="SUPFAM" id="SSF52091">
    <property type="entry name" value="SpoIIaa-like"/>
    <property type="match status" value="1"/>
</dbReference>
<accession>A0A848FCB8</accession>
<dbReference type="Gene3D" id="3.30.750.24">
    <property type="entry name" value="STAS domain"/>
    <property type="match status" value="1"/>
</dbReference>
<gene>
    <name evidence="4" type="ORF">HHL10_15590</name>
</gene>
<dbReference type="Proteomes" id="UP000574067">
    <property type="component" value="Unassembled WGS sequence"/>
</dbReference>
<evidence type="ECO:0000256" key="2">
    <source>
        <dbReference type="RuleBase" id="RU003749"/>
    </source>
</evidence>
<evidence type="ECO:0000256" key="1">
    <source>
        <dbReference type="ARBA" id="ARBA00009013"/>
    </source>
</evidence>
<sequence length="110" mass="11354">MNIDVDRRDEAIVATVQAPRLDAAQASAFRTALLDVVKDGPTARLVLDLQAVKMIDSSGLGVLVSVLKSMGGRGSIAIAGASAAVQGVFKLTRLDRVFPLHDSVAAALAA</sequence>
<dbReference type="AlphaFoldDB" id="A0A848FCB8"/>
<dbReference type="PROSITE" id="PS50801">
    <property type="entry name" value="STAS"/>
    <property type="match status" value="1"/>
</dbReference>
<evidence type="ECO:0000313" key="5">
    <source>
        <dbReference type="Proteomes" id="UP000574067"/>
    </source>
</evidence>
<dbReference type="PANTHER" id="PTHR33495">
    <property type="entry name" value="ANTI-SIGMA FACTOR ANTAGONIST TM_1081-RELATED-RELATED"/>
    <property type="match status" value="1"/>
</dbReference>
<keyword evidence="5" id="KW-1185">Reference proteome</keyword>
<dbReference type="InterPro" id="IPR036513">
    <property type="entry name" value="STAS_dom_sf"/>
</dbReference>
<dbReference type="PANTHER" id="PTHR33495:SF2">
    <property type="entry name" value="ANTI-SIGMA FACTOR ANTAGONIST TM_1081-RELATED"/>
    <property type="match status" value="1"/>
</dbReference>
<dbReference type="EMBL" id="JABBFW010000010">
    <property type="protein sequence ID" value="NML16405.1"/>
    <property type="molecule type" value="Genomic_DNA"/>
</dbReference>
<comment type="caution">
    <text evidence="4">The sequence shown here is derived from an EMBL/GenBank/DDBJ whole genome shotgun (WGS) entry which is preliminary data.</text>
</comment>
<evidence type="ECO:0000259" key="3">
    <source>
        <dbReference type="PROSITE" id="PS50801"/>
    </source>
</evidence>
<protein>
    <recommendedName>
        <fullName evidence="2">Anti-sigma factor antagonist</fullName>
    </recommendedName>
</protein>